<accession>A0A0A9H0T8</accession>
<sequence>MGMRSPRSYGTCQSGSRRTTSPWSSSGRCSSCSSALRQGTPPRESNRP</sequence>
<evidence type="ECO:0000313" key="2">
    <source>
        <dbReference type="EMBL" id="JAE30845.1"/>
    </source>
</evidence>
<proteinExistence type="predicted"/>
<feature type="region of interest" description="Disordered" evidence="1">
    <location>
        <begin position="1"/>
        <end position="48"/>
    </location>
</feature>
<reference evidence="2" key="1">
    <citation type="submission" date="2014-09" db="EMBL/GenBank/DDBJ databases">
        <authorList>
            <person name="Magalhaes I.L.F."/>
            <person name="Oliveira U."/>
            <person name="Santos F.R."/>
            <person name="Vidigal T.H.D.A."/>
            <person name="Brescovit A.D."/>
            <person name="Santos A.J."/>
        </authorList>
    </citation>
    <scope>NUCLEOTIDE SEQUENCE</scope>
    <source>
        <tissue evidence="2">Shoot tissue taken approximately 20 cm above the soil surface</tissue>
    </source>
</reference>
<evidence type="ECO:0000256" key="1">
    <source>
        <dbReference type="SAM" id="MobiDB-lite"/>
    </source>
</evidence>
<protein>
    <submittedName>
        <fullName evidence="2">Uncharacterized protein</fullName>
    </submittedName>
</protein>
<name>A0A0A9H0T8_ARUDO</name>
<organism evidence="2">
    <name type="scientific">Arundo donax</name>
    <name type="common">Giant reed</name>
    <name type="synonym">Donax arundinaceus</name>
    <dbReference type="NCBI Taxonomy" id="35708"/>
    <lineage>
        <taxon>Eukaryota</taxon>
        <taxon>Viridiplantae</taxon>
        <taxon>Streptophyta</taxon>
        <taxon>Embryophyta</taxon>
        <taxon>Tracheophyta</taxon>
        <taxon>Spermatophyta</taxon>
        <taxon>Magnoliopsida</taxon>
        <taxon>Liliopsida</taxon>
        <taxon>Poales</taxon>
        <taxon>Poaceae</taxon>
        <taxon>PACMAD clade</taxon>
        <taxon>Arundinoideae</taxon>
        <taxon>Arundineae</taxon>
        <taxon>Arundo</taxon>
    </lineage>
</organism>
<dbReference type="AlphaFoldDB" id="A0A0A9H0T8"/>
<feature type="compositionally biased region" description="Polar residues" evidence="1">
    <location>
        <begin position="8"/>
        <end position="20"/>
    </location>
</feature>
<dbReference type="EMBL" id="GBRH01167051">
    <property type="protein sequence ID" value="JAE30845.1"/>
    <property type="molecule type" value="Transcribed_RNA"/>
</dbReference>
<feature type="compositionally biased region" description="Low complexity" evidence="1">
    <location>
        <begin position="21"/>
        <end position="34"/>
    </location>
</feature>
<reference evidence="2" key="2">
    <citation type="journal article" date="2015" name="Data Brief">
        <title>Shoot transcriptome of the giant reed, Arundo donax.</title>
        <authorList>
            <person name="Barrero R.A."/>
            <person name="Guerrero F.D."/>
            <person name="Moolhuijzen P."/>
            <person name="Goolsby J.A."/>
            <person name="Tidwell J."/>
            <person name="Bellgard S.E."/>
            <person name="Bellgard M.I."/>
        </authorList>
    </citation>
    <scope>NUCLEOTIDE SEQUENCE</scope>
    <source>
        <tissue evidence="2">Shoot tissue taken approximately 20 cm above the soil surface</tissue>
    </source>
</reference>